<evidence type="ECO:0000313" key="4">
    <source>
        <dbReference type="EMBL" id="QPG69788.1"/>
    </source>
</evidence>
<dbReference type="PROSITE" id="PS51762">
    <property type="entry name" value="GH16_2"/>
    <property type="match status" value="1"/>
</dbReference>
<feature type="compositionally biased region" description="Pro residues" evidence="2">
    <location>
        <begin position="60"/>
        <end position="69"/>
    </location>
</feature>
<dbReference type="InterPro" id="IPR006311">
    <property type="entry name" value="TAT_signal"/>
</dbReference>
<dbReference type="KEGG" id="mmuc:C1S78_001755"/>
<feature type="domain" description="GH16" evidence="3">
    <location>
        <begin position="63"/>
        <end position="310"/>
    </location>
</feature>
<name>A0A8E4W304_MYCMU</name>
<feature type="region of interest" description="Disordered" evidence="2">
    <location>
        <begin position="80"/>
        <end position="99"/>
    </location>
</feature>
<keyword evidence="4" id="KW-0378">Hydrolase</keyword>
<dbReference type="Proteomes" id="UP000309231">
    <property type="component" value="Chromosome"/>
</dbReference>
<comment type="similarity">
    <text evidence="1">Belongs to the glycosyl hydrolase 16 family.</text>
</comment>
<keyword evidence="5" id="KW-1185">Reference proteome</keyword>
<protein>
    <submittedName>
        <fullName evidence="4">Glycoside hydrolase family 16 protein</fullName>
    </submittedName>
</protein>
<dbReference type="PANTHER" id="PTHR10963:SF55">
    <property type="entry name" value="GLYCOSIDE HYDROLASE FAMILY 16 PROTEIN"/>
    <property type="match status" value="1"/>
</dbReference>
<dbReference type="PANTHER" id="PTHR10963">
    <property type="entry name" value="GLYCOSYL HYDROLASE-RELATED"/>
    <property type="match status" value="1"/>
</dbReference>
<dbReference type="Gene3D" id="2.60.120.200">
    <property type="match status" value="1"/>
</dbReference>
<dbReference type="PROSITE" id="PS51318">
    <property type="entry name" value="TAT"/>
    <property type="match status" value="1"/>
</dbReference>
<evidence type="ECO:0000313" key="5">
    <source>
        <dbReference type="Proteomes" id="UP000309231"/>
    </source>
</evidence>
<evidence type="ECO:0000256" key="1">
    <source>
        <dbReference type="ARBA" id="ARBA00006865"/>
    </source>
</evidence>
<dbReference type="CDD" id="cd08023">
    <property type="entry name" value="GH16_laminarinase_like"/>
    <property type="match status" value="1"/>
</dbReference>
<proteinExistence type="inferred from homology"/>
<feature type="region of interest" description="Disordered" evidence="2">
    <location>
        <begin position="51"/>
        <end position="73"/>
    </location>
</feature>
<reference evidence="4 5" key="2">
    <citation type="journal article" date="2019" name="Sci. Rep.">
        <title>Insight into the biology of Mycobacterium mucogenicum and Mycobacterium neoaurum clade members.</title>
        <authorList>
            <person name="Behra P.R.K."/>
            <person name="Pettersson B.M.F."/>
            <person name="Ramesh M."/>
            <person name="Dasgupta S."/>
            <person name="Kirsebom L.A."/>
        </authorList>
    </citation>
    <scope>NUCLEOTIDE SEQUENCE [LARGE SCALE GENOMIC DNA]</scope>
    <source>
        <strain evidence="4 5">DSM 44124</strain>
    </source>
</reference>
<reference evidence="4 5" key="1">
    <citation type="journal article" date="2019" name="BMC Evol. Biol.">
        <title>Comparative genomics of Mycobacterium mucogenicum and Mycobacterium neoaurum clade members emphasizing tRNA and non-coding RNA.</title>
        <authorList>
            <person name="Behra P.R.K."/>
            <person name="Pettersson B.M.F."/>
            <person name="Das S."/>
            <person name="Dasgupta S."/>
            <person name="Kirsebom L.A."/>
        </authorList>
    </citation>
    <scope>NUCLEOTIDE SEQUENCE [LARGE SCALE GENOMIC DNA]</scope>
    <source>
        <strain evidence="4 5">DSM 44124</strain>
    </source>
</reference>
<evidence type="ECO:0000259" key="3">
    <source>
        <dbReference type="PROSITE" id="PS51762"/>
    </source>
</evidence>
<dbReference type="EMBL" id="CP062008">
    <property type="protein sequence ID" value="QPG69788.1"/>
    <property type="molecule type" value="Genomic_DNA"/>
</dbReference>
<gene>
    <name evidence="4" type="ORF">C1S78_001755</name>
</gene>
<dbReference type="SUPFAM" id="SSF49899">
    <property type="entry name" value="Concanavalin A-like lectins/glucanases"/>
    <property type="match status" value="1"/>
</dbReference>
<dbReference type="InterPro" id="IPR013320">
    <property type="entry name" value="ConA-like_dom_sf"/>
</dbReference>
<dbReference type="InterPro" id="IPR000757">
    <property type="entry name" value="Beta-glucanase-like"/>
</dbReference>
<dbReference type="AlphaFoldDB" id="A0A8E4W304"/>
<evidence type="ECO:0000256" key="2">
    <source>
        <dbReference type="SAM" id="MobiDB-lite"/>
    </source>
</evidence>
<dbReference type="GO" id="GO:0004553">
    <property type="term" value="F:hydrolase activity, hydrolyzing O-glycosyl compounds"/>
    <property type="evidence" value="ECO:0007669"/>
    <property type="project" value="InterPro"/>
</dbReference>
<dbReference type="GO" id="GO:0005975">
    <property type="term" value="P:carbohydrate metabolic process"/>
    <property type="evidence" value="ECO:0007669"/>
    <property type="project" value="InterPro"/>
</dbReference>
<dbReference type="InterPro" id="IPR050546">
    <property type="entry name" value="Glycosyl_Hydrlase_16"/>
</dbReference>
<sequence>MPLWQVISSVSQVASSLSERLVYPTVPELDRRNMMRASGLGLLAAAAMPSPAALADPQPGSSPTPPLAPQPAAQTPTYIFHDEFDGPAGSRPDPAKWNISPQRETIKNPVFWDRPENMGQYRDDREHVFLDGKGNLVIRATRDANGKYTSGKVFGTFWGGINTTWEARIKFNCLTNGCWPAWWLSNDHPVVGGEIDLAEWYGNGEWPSGTTVHARSDGTSFDTHPHPIDGGWHTWRVTWNDAGMSFWQDYAEGMQPYFYVPANSLDDWPFNLPGYSVFPVLNLAVSGSGGGDPKGGSYPAEMLVDYVRVW</sequence>
<accession>A0A8E4W304</accession>
<dbReference type="Pfam" id="PF00722">
    <property type="entry name" value="Glyco_hydro_16"/>
    <property type="match status" value="1"/>
</dbReference>
<organism evidence="4 5">
    <name type="scientific">Mycolicibacterium mucogenicum DSM 44124</name>
    <dbReference type="NCBI Taxonomy" id="1226753"/>
    <lineage>
        <taxon>Bacteria</taxon>
        <taxon>Bacillati</taxon>
        <taxon>Actinomycetota</taxon>
        <taxon>Actinomycetes</taxon>
        <taxon>Mycobacteriales</taxon>
        <taxon>Mycobacteriaceae</taxon>
        <taxon>Mycolicibacterium</taxon>
    </lineage>
</organism>